<accession>A0AAJ0LV95</accession>
<feature type="region of interest" description="Disordered" evidence="6">
    <location>
        <begin position="1"/>
        <end position="40"/>
    </location>
</feature>
<keyword evidence="3 7" id="KW-0812">Transmembrane</keyword>
<evidence type="ECO:0000256" key="5">
    <source>
        <dbReference type="ARBA" id="ARBA00023136"/>
    </source>
</evidence>
<keyword evidence="4 7" id="KW-1133">Transmembrane helix</keyword>
<feature type="transmembrane region" description="Helical" evidence="7">
    <location>
        <begin position="183"/>
        <end position="203"/>
    </location>
</feature>
<sequence>MADIQLQELSKRAGQRTTAIPDDDGFEKQPDLDKDYDPSHDKRDMYRLGKKQQLKRRFRYFSIAGYIIVLGNCWEFSIVTSAFSIPNGGTGGAIWMTIFVIIGVFLTVVSMAEVASMAPTSGGQYHWVSEIAPKAVQKQLSYAVGWFGLIAWQVSLSSCAYIFANQILALITLCNPDFVGHGWQASLLTILSSLIAVLLSVFVMQKLNLAEGLAVVAHVLGFVAFIAVLWVMGPGPQTSAYDVFFTFEDQNDWGSPGLAALVGLIGPIATFIGGDPAVHLAEELQDASYVLPRAMVSASGINYLIGLVALITFMFNIGPINDDLYIYYGQPWIAVIYRITDSKAATIVFIVIIMINFFTLQVNSVMTSSRQLWAFARDNALPYSEWLARVADDGIPRNAVVVTTIFAALLSLIVIGSSTAFNIILSISTAGAYACYIVIVATIIYRRFDGNDFPPTRYSLGKMGLPINVLSLMYLSVAFIFIFFPAAPNPDPIAMNWACLIFGAVLAIAFSWYFIKARKVYDGPVEYVRRDMQEYTT</sequence>
<keyword evidence="2" id="KW-0813">Transport</keyword>
<dbReference type="GO" id="GO:0022857">
    <property type="term" value="F:transmembrane transporter activity"/>
    <property type="evidence" value="ECO:0007669"/>
    <property type="project" value="InterPro"/>
</dbReference>
<feature type="transmembrane region" description="Helical" evidence="7">
    <location>
        <begin position="60"/>
        <end position="86"/>
    </location>
</feature>
<evidence type="ECO:0000256" key="7">
    <source>
        <dbReference type="SAM" id="Phobius"/>
    </source>
</evidence>
<dbReference type="EMBL" id="JAWDJX010000005">
    <property type="protein sequence ID" value="KAK3056677.1"/>
    <property type="molecule type" value="Genomic_DNA"/>
</dbReference>
<evidence type="ECO:0000256" key="1">
    <source>
        <dbReference type="ARBA" id="ARBA00004141"/>
    </source>
</evidence>
<dbReference type="PIRSF" id="PIRSF006060">
    <property type="entry name" value="AA_transporter"/>
    <property type="match status" value="1"/>
</dbReference>
<feature type="transmembrane region" description="Helical" evidence="7">
    <location>
        <begin position="92"/>
        <end position="119"/>
    </location>
</feature>
<feature type="transmembrane region" description="Helical" evidence="7">
    <location>
        <begin position="399"/>
        <end position="417"/>
    </location>
</feature>
<feature type="transmembrane region" description="Helical" evidence="7">
    <location>
        <begin position="253"/>
        <end position="273"/>
    </location>
</feature>
<feature type="compositionally biased region" description="Basic and acidic residues" evidence="6">
    <location>
        <begin position="26"/>
        <end position="40"/>
    </location>
</feature>
<dbReference type="AlphaFoldDB" id="A0AAJ0LV95"/>
<feature type="transmembrane region" description="Helical" evidence="7">
    <location>
        <begin position="294"/>
        <end position="315"/>
    </location>
</feature>
<dbReference type="PANTHER" id="PTHR45649:SF2">
    <property type="entry name" value="ACID PERMEASE, PUTATIVE-RELATED"/>
    <property type="match status" value="1"/>
</dbReference>
<dbReference type="Pfam" id="PF13520">
    <property type="entry name" value="AA_permease_2"/>
    <property type="match status" value="1"/>
</dbReference>
<feature type="transmembrane region" description="Helical" evidence="7">
    <location>
        <begin position="423"/>
        <end position="445"/>
    </location>
</feature>
<keyword evidence="5 7" id="KW-0472">Membrane</keyword>
<reference evidence="8" key="1">
    <citation type="submission" date="2023-04" db="EMBL/GenBank/DDBJ databases">
        <title>Black Yeasts Isolated from many extreme environments.</title>
        <authorList>
            <person name="Coleine C."/>
            <person name="Stajich J.E."/>
            <person name="Selbmann L."/>
        </authorList>
    </citation>
    <scope>NUCLEOTIDE SEQUENCE</scope>
    <source>
        <strain evidence="8">CCFEE 5312</strain>
    </source>
</reference>
<feature type="transmembrane region" description="Helical" evidence="7">
    <location>
        <begin position="335"/>
        <end position="360"/>
    </location>
</feature>
<proteinExistence type="predicted"/>
<evidence type="ECO:0000256" key="4">
    <source>
        <dbReference type="ARBA" id="ARBA00022989"/>
    </source>
</evidence>
<keyword evidence="9" id="KW-1185">Reference proteome</keyword>
<feature type="transmembrane region" description="Helical" evidence="7">
    <location>
        <begin position="493"/>
        <end position="515"/>
    </location>
</feature>
<comment type="caution">
    <text evidence="8">The sequence shown here is derived from an EMBL/GenBank/DDBJ whole genome shotgun (WGS) entry which is preliminary data.</text>
</comment>
<evidence type="ECO:0000313" key="8">
    <source>
        <dbReference type="EMBL" id="KAK3056677.1"/>
    </source>
</evidence>
<dbReference type="Proteomes" id="UP001271007">
    <property type="component" value="Unassembled WGS sequence"/>
</dbReference>
<protein>
    <recommendedName>
        <fullName evidence="10">Amino acid transporter</fullName>
    </recommendedName>
</protein>
<organism evidence="8 9">
    <name type="scientific">Extremus antarcticus</name>
    <dbReference type="NCBI Taxonomy" id="702011"/>
    <lineage>
        <taxon>Eukaryota</taxon>
        <taxon>Fungi</taxon>
        <taxon>Dikarya</taxon>
        <taxon>Ascomycota</taxon>
        <taxon>Pezizomycotina</taxon>
        <taxon>Dothideomycetes</taxon>
        <taxon>Dothideomycetidae</taxon>
        <taxon>Mycosphaerellales</taxon>
        <taxon>Extremaceae</taxon>
        <taxon>Extremus</taxon>
    </lineage>
</organism>
<feature type="transmembrane region" description="Helical" evidence="7">
    <location>
        <begin position="140"/>
        <end position="163"/>
    </location>
</feature>
<dbReference type="InterPro" id="IPR002293">
    <property type="entry name" value="AA/rel_permease1"/>
</dbReference>
<dbReference type="GO" id="GO:0016020">
    <property type="term" value="C:membrane"/>
    <property type="evidence" value="ECO:0007669"/>
    <property type="project" value="UniProtKB-SubCell"/>
</dbReference>
<feature type="transmembrane region" description="Helical" evidence="7">
    <location>
        <begin position="465"/>
        <end position="487"/>
    </location>
</feature>
<gene>
    <name evidence="8" type="ORF">LTR09_002470</name>
</gene>
<evidence type="ECO:0000256" key="6">
    <source>
        <dbReference type="SAM" id="MobiDB-lite"/>
    </source>
</evidence>
<evidence type="ECO:0000313" key="9">
    <source>
        <dbReference type="Proteomes" id="UP001271007"/>
    </source>
</evidence>
<evidence type="ECO:0008006" key="10">
    <source>
        <dbReference type="Google" id="ProtNLM"/>
    </source>
</evidence>
<evidence type="ECO:0000256" key="3">
    <source>
        <dbReference type="ARBA" id="ARBA00022692"/>
    </source>
</evidence>
<name>A0AAJ0LV95_9PEZI</name>
<dbReference type="PANTHER" id="PTHR45649">
    <property type="entry name" value="AMINO-ACID PERMEASE BAT1"/>
    <property type="match status" value="1"/>
</dbReference>
<evidence type="ECO:0000256" key="2">
    <source>
        <dbReference type="ARBA" id="ARBA00022448"/>
    </source>
</evidence>
<comment type="subcellular location">
    <subcellularLocation>
        <location evidence="1">Membrane</location>
        <topology evidence="1">Multi-pass membrane protein</topology>
    </subcellularLocation>
</comment>
<dbReference type="Gene3D" id="1.20.1740.10">
    <property type="entry name" value="Amino acid/polyamine transporter I"/>
    <property type="match status" value="1"/>
</dbReference>
<feature type="transmembrane region" description="Helical" evidence="7">
    <location>
        <begin position="215"/>
        <end position="233"/>
    </location>
</feature>